<reference evidence="2" key="1">
    <citation type="journal article" date="2020" name="Ecol. Evol.">
        <title>Genome structure and content of the rice root-knot nematode (Meloidogyne graminicola).</title>
        <authorList>
            <person name="Phan N.T."/>
            <person name="Danchin E.G.J."/>
            <person name="Klopp C."/>
            <person name="Perfus-Barbeoch L."/>
            <person name="Kozlowski D.K."/>
            <person name="Koutsovoulos G.D."/>
            <person name="Lopez-Roques C."/>
            <person name="Bouchez O."/>
            <person name="Zahm M."/>
            <person name="Besnard G."/>
            <person name="Bellafiore S."/>
        </authorList>
    </citation>
    <scope>NUCLEOTIDE SEQUENCE</scope>
    <source>
        <strain evidence="2">VN-18</strain>
    </source>
</reference>
<evidence type="ECO:0000256" key="1">
    <source>
        <dbReference type="SAM" id="Coils"/>
    </source>
</evidence>
<sequence length="340" mass="40235">TENSPNSNYEVKNIEQLRKELNKENVRNALLQLKVEQLENENTTLKTQMEKMKDNEKKDKEDLILFNKKVDKLPFEIKQLMEGKVCFVNISNKWKLSDKSECCKNKCVNNNNLNAVCSYGNGFIQIINDTNFIYNKCSEEVLNNLGSNKISYIITEICFNKPKENYIFSLYYYEVKVNYENDELKLWIGIKGDKDKEISLCLQDGLICDYLRPNHLYYNNKIKIPSFSFNNNDIIGCGLVYPPIKMNNKYPYIFFTHNGEQIGKAVLLKENFEFLRPFINSKTCSVETNFGENLNNLPFIYDITKHYIAEEFYKDEDLYERCRMFSCKNHRNKIINWFGW</sequence>
<dbReference type="AlphaFoldDB" id="A0A8S9ZJT3"/>
<evidence type="ECO:0000313" key="3">
    <source>
        <dbReference type="Proteomes" id="UP000605970"/>
    </source>
</evidence>
<dbReference type="InterPro" id="IPR043136">
    <property type="entry name" value="B30.2/SPRY_sf"/>
</dbReference>
<dbReference type="Proteomes" id="UP000605970">
    <property type="component" value="Unassembled WGS sequence"/>
</dbReference>
<proteinExistence type="predicted"/>
<name>A0A8S9ZJT3_9BILA</name>
<gene>
    <name evidence="2" type="ORF">Mgra_00007052</name>
</gene>
<accession>A0A8S9ZJT3</accession>
<keyword evidence="1" id="KW-0175">Coiled coil</keyword>
<keyword evidence="3" id="KW-1185">Reference proteome</keyword>
<feature type="coiled-coil region" evidence="1">
    <location>
        <begin position="14"/>
        <end position="58"/>
    </location>
</feature>
<evidence type="ECO:0000313" key="2">
    <source>
        <dbReference type="EMBL" id="KAF7633557.1"/>
    </source>
</evidence>
<dbReference type="EMBL" id="JABEBT010000074">
    <property type="protein sequence ID" value="KAF7633557.1"/>
    <property type="molecule type" value="Genomic_DNA"/>
</dbReference>
<protein>
    <recommendedName>
        <fullName evidence="4">SPRY domain</fullName>
    </recommendedName>
</protein>
<organism evidence="2 3">
    <name type="scientific">Meloidogyne graminicola</name>
    <dbReference type="NCBI Taxonomy" id="189291"/>
    <lineage>
        <taxon>Eukaryota</taxon>
        <taxon>Metazoa</taxon>
        <taxon>Ecdysozoa</taxon>
        <taxon>Nematoda</taxon>
        <taxon>Chromadorea</taxon>
        <taxon>Rhabditida</taxon>
        <taxon>Tylenchina</taxon>
        <taxon>Tylenchomorpha</taxon>
        <taxon>Tylenchoidea</taxon>
        <taxon>Meloidogynidae</taxon>
        <taxon>Meloidogyninae</taxon>
        <taxon>Meloidogyne</taxon>
    </lineage>
</organism>
<comment type="caution">
    <text evidence="2">The sequence shown here is derived from an EMBL/GenBank/DDBJ whole genome shotgun (WGS) entry which is preliminary data.</text>
</comment>
<dbReference type="OrthoDB" id="258495at2759"/>
<feature type="non-terminal residue" evidence="2">
    <location>
        <position position="1"/>
    </location>
</feature>
<dbReference type="Gene3D" id="2.60.120.920">
    <property type="match status" value="1"/>
</dbReference>
<evidence type="ECO:0008006" key="4">
    <source>
        <dbReference type="Google" id="ProtNLM"/>
    </source>
</evidence>